<dbReference type="InterPro" id="IPR006553">
    <property type="entry name" value="Leu-rich_rpt_Cys-con_subtyp"/>
</dbReference>
<sequence>MLSSSSNDMCNKGLGKNEISISEPQGKKKTSDDRPCKIRRTSSLSYIRNLPADCLHLIFKCLKTREDSNSFGLTCRQWHHIQNNSVESLLLHYSKYSSDGNFLEVLCKMLCRFPHLKNLCVIFREKKMRLPEITNSGIADKGLEALAKCCLLLEKVTLVDCDSITDSGVSFLLRNCRKLSTLILYSCNNITGIGFLGCPQTLTQLEADKFKLTPEGIGAIVSGGGLEYLRLFENAAKVNTETIMTISKGCPLLKELSLSDCEEVELQGWQAIGQNCKNLELLLVLECKKLRDMGLEALRNRYNKFSIFSADGGDNCTFTVRCRDNSYIRMHIVTLGYFIH</sequence>
<dbReference type="GO" id="GO:0031146">
    <property type="term" value="P:SCF-dependent proteasomal ubiquitin-dependent protein catabolic process"/>
    <property type="evidence" value="ECO:0007669"/>
    <property type="project" value="TreeGrafter"/>
</dbReference>
<evidence type="ECO:0000313" key="3">
    <source>
        <dbReference type="EMBL" id="KAI3940819.1"/>
    </source>
</evidence>
<dbReference type="PANTHER" id="PTHR13318">
    <property type="entry name" value="PARTNER OF PAIRED, ISOFORM B-RELATED"/>
    <property type="match status" value="1"/>
</dbReference>
<feature type="region of interest" description="Disordered" evidence="1">
    <location>
        <begin position="1"/>
        <end position="35"/>
    </location>
</feature>
<dbReference type="AlphaFoldDB" id="A0AAD4XRW7"/>
<dbReference type="InterPro" id="IPR032675">
    <property type="entry name" value="LRR_dom_sf"/>
</dbReference>
<dbReference type="CDD" id="cd22159">
    <property type="entry name" value="F-box_AtTIR1-like"/>
    <property type="match status" value="1"/>
</dbReference>
<dbReference type="SMART" id="SM00367">
    <property type="entry name" value="LRR_CC"/>
    <property type="match status" value="4"/>
</dbReference>
<dbReference type="PANTHER" id="PTHR13318:SF190">
    <property type="entry name" value="PARTNER OF PAIRED, ISOFORM B"/>
    <property type="match status" value="1"/>
</dbReference>
<comment type="caution">
    <text evidence="3">The sequence shown here is derived from an EMBL/GenBank/DDBJ whole genome shotgun (WGS) entry which is preliminary data.</text>
</comment>
<gene>
    <name evidence="3" type="ORF">MKW98_030138</name>
</gene>
<name>A0AAD4XRW7_9MAGN</name>
<organism evidence="3 4">
    <name type="scientific">Papaver atlanticum</name>
    <dbReference type="NCBI Taxonomy" id="357466"/>
    <lineage>
        <taxon>Eukaryota</taxon>
        <taxon>Viridiplantae</taxon>
        <taxon>Streptophyta</taxon>
        <taxon>Embryophyta</taxon>
        <taxon>Tracheophyta</taxon>
        <taxon>Spermatophyta</taxon>
        <taxon>Magnoliopsida</taxon>
        <taxon>Ranunculales</taxon>
        <taxon>Papaveraceae</taxon>
        <taxon>Papaveroideae</taxon>
        <taxon>Papaver</taxon>
    </lineage>
</organism>
<feature type="compositionally biased region" description="Basic and acidic residues" evidence="1">
    <location>
        <begin position="25"/>
        <end position="35"/>
    </location>
</feature>
<dbReference type="Pfam" id="PF00646">
    <property type="entry name" value="F-box"/>
    <property type="match status" value="1"/>
</dbReference>
<dbReference type="Proteomes" id="UP001202328">
    <property type="component" value="Unassembled WGS sequence"/>
</dbReference>
<reference evidence="3" key="1">
    <citation type="submission" date="2022-04" db="EMBL/GenBank/DDBJ databases">
        <title>A functionally conserved STORR gene fusion in Papaver species that diverged 16.8 million years ago.</title>
        <authorList>
            <person name="Catania T."/>
        </authorList>
    </citation>
    <scope>NUCLEOTIDE SEQUENCE</scope>
    <source>
        <strain evidence="3">S-188037</strain>
    </source>
</reference>
<feature type="domain" description="F-box" evidence="2">
    <location>
        <begin position="48"/>
        <end position="83"/>
    </location>
</feature>
<dbReference type="SUPFAM" id="SSF52047">
    <property type="entry name" value="RNI-like"/>
    <property type="match status" value="1"/>
</dbReference>
<evidence type="ECO:0000313" key="4">
    <source>
        <dbReference type="Proteomes" id="UP001202328"/>
    </source>
</evidence>
<accession>A0AAD4XRW7</accession>
<evidence type="ECO:0000259" key="2">
    <source>
        <dbReference type="Pfam" id="PF00646"/>
    </source>
</evidence>
<evidence type="ECO:0000256" key="1">
    <source>
        <dbReference type="SAM" id="MobiDB-lite"/>
    </source>
</evidence>
<proteinExistence type="predicted"/>
<protein>
    <recommendedName>
        <fullName evidence="2">F-box domain-containing protein</fullName>
    </recommendedName>
</protein>
<dbReference type="Gene3D" id="3.80.10.10">
    <property type="entry name" value="Ribonuclease Inhibitor"/>
    <property type="match status" value="1"/>
</dbReference>
<keyword evidence="4" id="KW-1185">Reference proteome</keyword>
<dbReference type="InterPro" id="IPR001810">
    <property type="entry name" value="F-box_dom"/>
</dbReference>
<dbReference type="EMBL" id="JAJJMB010005117">
    <property type="protein sequence ID" value="KAI3940819.1"/>
    <property type="molecule type" value="Genomic_DNA"/>
</dbReference>
<dbReference type="GO" id="GO:0019005">
    <property type="term" value="C:SCF ubiquitin ligase complex"/>
    <property type="evidence" value="ECO:0007669"/>
    <property type="project" value="TreeGrafter"/>
</dbReference>